<organism evidence="2 3">
    <name type="scientific">Ramazzottius varieornatus</name>
    <name type="common">Water bear</name>
    <name type="synonym">Tardigrade</name>
    <dbReference type="NCBI Taxonomy" id="947166"/>
    <lineage>
        <taxon>Eukaryota</taxon>
        <taxon>Metazoa</taxon>
        <taxon>Ecdysozoa</taxon>
        <taxon>Tardigrada</taxon>
        <taxon>Eutardigrada</taxon>
        <taxon>Parachela</taxon>
        <taxon>Hypsibioidea</taxon>
        <taxon>Ramazzottiidae</taxon>
        <taxon>Ramazzottius</taxon>
    </lineage>
</organism>
<gene>
    <name evidence="2" type="primary">RvY_12643</name>
    <name evidence="2" type="synonym">RvY_12643.2</name>
    <name evidence="2" type="ORF">RvY_12643-2</name>
</gene>
<evidence type="ECO:0000313" key="3">
    <source>
        <dbReference type="Proteomes" id="UP000186922"/>
    </source>
</evidence>
<reference evidence="2 3" key="1">
    <citation type="journal article" date="2016" name="Nat. Commun.">
        <title>Extremotolerant tardigrade genome and improved radiotolerance of human cultured cells by tardigrade-unique protein.</title>
        <authorList>
            <person name="Hashimoto T."/>
            <person name="Horikawa D.D."/>
            <person name="Saito Y."/>
            <person name="Kuwahara H."/>
            <person name="Kozuka-Hata H."/>
            <person name="Shin-I T."/>
            <person name="Minakuchi Y."/>
            <person name="Ohishi K."/>
            <person name="Motoyama A."/>
            <person name="Aizu T."/>
            <person name="Enomoto A."/>
            <person name="Kondo K."/>
            <person name="Tanaka S."/>
            <person name="Hara Y."/>
            <person name="Koshikawa S."/>
            <person name="Sagara H."/>
            <person name="Miura T."/>
            <person name="Yokobori S."/>
            <person name="Miyagawa K."/>
            <person name="Suzuki Y."/>
            <person name="Kubo T."/>
            <person name="Oyama M."/>
            <person name="Kohara Y."/>
            <person name="Fujiyama A."/>
            <person name="Arakawa K."/>
            <person name="Katayama T."/>
            <person name="Toyoda A."/>
            <person name="Kunieda T."/>
        </authorList>
    </citation>
    <scope>NUCLEOTIDE SEQUENCE [LARGE SCALE GENOMIC DNA]</scope>
    <source>
        <strain evidence="2 3">YOKOZUNA-1</strain>
    </source>
</reference>
<sequence>MTSFKFTHTNYNSPSVGSAGTSDTSPSYPSQNEGIPGSRVMDQRVIRHIPCPFNFGSVCRWRWRRRYCSTNIVQFRLCQPAWTPRGFCQQRSSRLHPTQPAKHPKRRGCLRQHRATWQLCRHHAPTIVRQRHQQRLTHLPQPRSCPVGSHWYRSRHRCCQ</sequence>
<dbReference type="AlphaFoldDB" id="A0A1D1VTX6"/>
<proteinExistence type="predicted"/>
<feature type="region of interest" description="Disordered" evidence="1">
    <location>
        <begin position="14"/>
        <end position="37"/>
    </location>
</feature>
<evidence type="ECO:0000256" key="1">
    <source>
        <dbReference type="SAM" id="MobiDB-lite"/>
    </source>
</evidence>
<dbReference type="EMBL" id="BDGG01000007">
    <property type="protein sequence ID" value="GAV02029.1"/>
    <property type="molecule type" value="Genomic_DNA"/>
</dbReference>
<accession>A0A1D1VTX6</accession>
<dbReference type="Proteomes" id="UP000186922">
    <property type="component" value="Unassembled WGS sequence"/>
</dbReference>
<feature type="compositionally biased region" description="Polar residues" evidence="1">
    <location>
        <begin position="14"/>
        <end position="33"/>
    </location>
</feature>
<protein>
    <submittedName>
        <fullName evidence="2">Uncharacterized protein</fullName>
    </submittedName>
</protein>
<evidence type="ECO:0000313" key="2">
    <source>
        <dbReference type="EMBL" id="GAV02029.1"/>
    </source>
</evidence>
<name>A0A1D1VTX6_RAMVA</name>
<comment type="caution">
    <text evidence="2">The sequence shown here is derived from an EMBL/GenBank/DDBJ whole genome shotgun (WGS) entry which is preliminary data.</text>
</comment>
<keyword evidence="3" id="KW-1185">Reference proteome</keyword>